<proteinExistence type="predicted"/>
<gene>
    <name evidence="1" type="ORF">L0M17_02675</name>
</gene>
<protein>
    <submittedName>
        <fullName evidence="1">Uncharacterized protein</fullName>
    </submittedName>
</protein>
<name>A0ABS9TWU7_9MICC</name>
<accession>A0ABS9TWU7</accession>
<sequence length="107" mass="11496">MKAFLSLHAELTWAIHTICAAQSPDTLKNHAADALECLIGDSSGSPAPLDHLLGLQIQNHVALFGPMTLVRAVATEFDAGFIVEEYERLSKRVPITEGPSSTNSLVK</sequence>
<keyword evidence="2" id="KW-1185">Reference proteome</keyword>
<dbReference type="RefSeq" id="WP_241050958.1">
    <property type="nucleotide sequence ID" value="NZ_JAKZBV010000001.1"/>
</dbReference>
<evidence type="ECO:0000313" key="2">
    <source>
        <dbReference type="Proteomes" id="UP001202922"/>
    </source>
</evidence>
<evidence type="ECO:0000313" key="1">
    <source>
        <dbReference type="EMBL" id="MCH6468898.1"/>
    </source>
</evidence>
<dbReference type="Proteomes" id="UP001202922">
    <property type="component" value="Unassembled WGS sequence"/>
</dbReference>
<comment type="caution">
    <text evidence="1">The sequence shown here is derived from an EMBL/GenBank/DDBJ whole genome shotgun (WGS) entry which is preliminary data.</text>
</comment>
<dbReference type="EMBL" id="JAKZBV010000001">
    <property type="protein sequence ID" value="MCH6468898.1"/>
    <property type="molecule type" value="Genomic_DNA"/>
</dbReference>
<organism evidence="1 2">
    <name type="scientific">Sinomonas terrae</name>
    <dbReference type="NCBI Taxonomy" id="2908838"/>
    <lineage>
        <taxon>Bacteria</taxon>
        <taxon>Bacillati</taxon>
        <taxon>Actinomycetota</taxon>
        <taxon>Actinomycetes</taxon>
        <taxon>Micrococcales</taxon>
        <taxon>Micrococcaceae</taxon>
        <taxon>Sinomonas</taxon>
    </lineage>
</organism>
<reference evidence="1 2" key="1">
    <citation type="submission" date="2022-03" db="EMBL/GenBank/DDBJ databases">
        <title>Sinomonas sp. isolated from a soil.</title>
        <authorList>
            <person name="Han J."/>
            <person name="Kim D.-U."/>
        </authorList>
    </citation>
    <scope>NUCLEOTIDE SEQUENCE [LARGE SCALE GENOMIC DNA]</scope>
    <source>
        <strain evidence="1 2">5-5</strain>
    </source>
</reference>